<keyword evidence="1" id="KW-0812">Transmembrane</keyword>
<evidence type="ECO:0000256" key="1">
    <source>
        <dbReference type="SAM" id="Phobius"/>
    </source>
</evidence>
<protein>
    <submittedName>
        <fullName evidence="2">Uncharacterized protein</fullName>
    </submittedName>
</protein>
<name>A0A127K384_9RHOO</name>
<feature type="transmembrane region" description="Helical" evidence="1">
    <location>
        <begin position="87"/>
        <end position="105"/>
    </location>
</feature>
<gene>
    <name evidence="2" type="ORF">AC731_005375</name>
</gene>
<keyword evidence="1" id="KW-1133">Transmembrane helix</keyword>
<dbReference type="RefSeq" id="WP_048709849.1">
    <property type="nucleotide sequence ID" value="NZ_CP014646.1"/>
</dbReference>
<organism evidence="2 3">
    <name type="scientific">Thauera humireducens</name>
    <dbReference type="NCBI Taxonomy" id="1134435"/>
    <lineage>
        <taxon>Bacteria</taxon>
        <taxon>Pseudomonadati</taxon>
        <taxon>Pseudomonadota</taxon>
        <taxon>Betaproteobacteria</taxon>
        <taxon>Rhodocyclales</taxon>
        <taxon>Zoogloeaceae</taxon>
        <taxon>Thauera</taxon>
    </lineage>
</organism>
<proteinExistence type="predicted"/>
<keyword evidence="3" id="KW-1185">Reference proteome</keyword>
<evidence type="ECO:0000313" key="3">
    <source>
        <dbReference type="Proteomes" id="UP000036902"/>
    </source>
</evidence>
<dbReference type="AlphaFoldDB" id="A0A127K384"/>
<accession>A0A127K384</accession>
<evidence type="ECO:0000313" key="2">
    <source>
        <dbReference type="EMBL" id="AMO36415.1"/>
    </source>
</evidence>
<reference evidence="3" key="1">
    <citation type="submission" date="2016-03" db="EMBL/GenBank/DDBJ databases">
        <authorList>
            <person name="Ma C."/>
            <person name="Zhou S."/>
            <person name="Yang G."/>
        </authorList>
    </citation>
    <scope>NUCLEOTIDE SEQUENCE [LARGE SCALE GENOMIC DNA]</scope>
    <source>
        <strain evidence="3">SgZ-1</strain>
    </source>
</reference>
<dbReference type="EMBL" id="CP014646">
    <property type="protein sequence ID" value="AMO36415.1"/>
    <property type="molecule type" value="Genomic_DNA"/>
</dbReference>
<keyword evidence="1" id="KW-0472">Membrane</keyword>
<sequence>MPDQNTEVIVARLAILSDDIGEVRSVMKELAQSVAKLALIEERQTQANEALSRAFKSIDKIDMKLSAIESRVATIERDIPLHKQSSTWVFSALWAAAGAAVLMIVKKVGVI</sequence>
<dbReference type="KEGG" id="thu:AC731_005375"/>
<dbReference type="Proteomes" id="UP000036902">
    <property type="component" value="Chromosome"/>
</dbReference>
<dbReference type="STRING" id="1134435.AC731_005375"/>